<reference evidence="5" key="2">
    <citation type="submission" date="2016-11" db="UniProtKB">
        <authorList>
            <consortium name="WormBaseParasite"/>
        </authorList>
    </citation>
    <scope>IDENTIFICATION</scope>
</reference>
<evidence type="ECO:0000313" key="5">
    <source>
        <dbReference type="WBParaSite" id="EN70_4081"/>
    </source>
</evidence>
<accession>A0A1S0U823</accession>
<dbReference type="OMA" id="DRIIFPY"/>
<evidence type="ECO:0000313" key="3">
    <source>
        <dbReference type="EMBL" id="EFO26438.2"/>
    </source>
</evidence>
<dbReference type="OrthoDB" id="5862088at2759"/>
<dbReference type="STRING" id="7209.A0A1I7VM57"/>
<dbReference type="FunCoup" id="A0A1I7VM57">
    <property type="interactions" value="231"/>
</dbReference>
<dbReference type="KEGG" id="loa:LOAG_02043"/>
<feature type="region of interest" description="Disordered" evidence="1">
    <location>
        <begin position="118"/>
        <end position="142"/>
    </location>
</feature>
<dbReference type="WBParaSite" id="EN70_4081">
    <property type="protein sequence ID" value="EN70_4081"/>
    <property type="gene ID" value="EN70_4081"/>
</dbReference>
<evidence type="ECO:0000313" key="4">
    <source>
        <dbReference type="Proteomes" id="UP000095285"/>
    </source>
</evidence>
<dbReference type="GeneID" id="9939424"/>
<dbReference type="InterPro" id="IPR000210">
    <property type="entry name" value="BTB/POZ_dom"/>
</dbReference>
<keyword evidence="4" id="KW-1185">Reference proteome</keyword>
<reference evidence="3 4" key="1">
    <citation type="submission" date="2012-04" db="EMBL/GenBank/DDBJ databases">
        <title>The Genome Sequence of Loa loa.</title>
        <authorList>
            <consortium name="The Broad Institute Genome Sequencing Platform"/>
            <consortium name="Broad Institute Genome Sequencing Center for Infectious Disease"/>
            <person name="Nutman T.B."/>
            <person name="Fink D.L."/>
            <person name="Russ C."/>
            <person name="Young S."/>
            <person name="Zeng Q."/>
            <person name="Gargeya S."/>
            <person name="Alvarado L."/>
            <person name="Berlin A."/>
            <person name="Chapman S.B."/>
            <person name="Chen Z."/>
            <person name="Freedman E."/>
            <person name="Gellesch M."/>
            <person name="Goldberg J."/>
            <person name="Griggs A."/>
            <person name="Gujja S."/>
            <person name="Heilman E.R."/>
            <person name="Heiman D."/>
            <person name="Howarth C."/>
            <person name="Mehta T."/>
            <person name="Neiman D."/>
            <person name="Pearson M."/>
            <person name="Roberts A."/>
            <person name="Saif S."/>
            <person name="Shea T."/>
            <person name="Shenoy N."/>
            <person name="Sisk P."/>
            <person name="Stolte C."/>
            <person name="Sykes S."/>
            <person name="White J."/>
            <person name="Yandava C."/>
            <person name="Haas B."/>
            <person name="Henn M.R."/>
            <person name="Nusbaum C."/>
            <person name="Birren B."/>
        </authorList>
    </citation>
    <scope>NUCLEOTIDE SEQUENCE [LARGE SCALE GENOMIC DNA]</scope>
</reference>
<accession>A0A1I7VM57</accession>
<organism evidence="4 5">
    <name type="scientific">Loa loa</name>
    <name type="common">Eye worm</name>
    <name type="synonym">Filaria loa</name>
    <dbReference type="NCBI Taxonomy" id="7209"/>
    <lineage>
        <taxon>Eukaryota</taxon>
        <taxon>Metazoa</taxon>
        <taxon>Ecdysozoa</taxon>
        <taxon>Nematoda</taxon>
        <taxon>Chromadorea</taxon>
        <taxon>Rhabditida</taxon>
        <taxon>Spirurina</taxon>
        <taxon>Spiruromorpha</taxon>
        <taxon>Filarioidea</taxon>
        <taxon>Onchocercidae</taxon>
        <taxon>Loa</taxon>
    </lineage>
</organism>
<dbReference type="eggNOG" id="ENOG502SU9J">
    <property type="taxonomic scope" value="Eukaryota"/>
</dbReference>
<dbReference type="PROSITE" id="PS50097">
    <property type="entry name" value="BTB"/>
    <property type="match status" value="1"/>
</dbReference>
<dbReference type="Proteomes" id="UP000095285">
    <property type="component" value="Unassembled WGS sequence"/>
</dbReference>
<feature type="domain" description="BTB" evidence="2">
    <location>
        <begin position="243"/>
        <end position="324"/>
    </location>
</feature>
<dbReference type="InterPro" id="IPR011333">
    <property type="entry name" value="SKP1/BTB/POZ_sf"/>
</dbReference>
<dbReference type="Gene3D" id="3.30.710.10">
    <property type="entry name" value="Potassium Channel Kv1.1, Chain A"/>
    <property type="match status" value="1"/>
</dbReference>
<sequence length="451" mass="51781">MTEATKIDKSIVAYCNEEKSWLHVHHDEDILPNYFENSIGLDEFGDVEFSSIQFQHNFRLHRKSIQAVIEVGSSLQSFVPMIVYHRHVWWNYGYKLTLEKNECFSLLLRSLGPTANPGKKAPRGAFGNNSPNNQKPPPASNVRVTLGVKKNGILEAIIEEELVESPHGTGFICCNLINRSILHELIENHEFIVLHISMNIHKNYFNIEELIESSVTLPIKTSMNPENYDLLEAVLACEPNRDSDFVFTRGSGANNDATSYHVHQNILKRRSFMLEGILRQKYSLPTDQLLVIDAEDRIIFPYLTDNDMKFLLTYLYTGEIMLPKFDGFARVGRVLSLLIDREQLINIFMQWQKLIVQNLLQIEKKNNNDLIVEESFKALISVFSAPYGALPYAKRMALSLLADQITKSNETLAEKYDKQSQYGRYQVGHFMETALKLKRFITSVKKIPHPL</sequence>
<dbReference type="InParanoid" id="A0A1I7VM57"/>
<protein>
    <submittedName>
        <fullName evidence="5">BTB domain-containing protein</fullName>
    </submittedName>
</protein>
<gene>
    <name evidence="3 5" type="ORF">LOAG_02043</name>
</gene>
<dbReference type="EMBL" id="JH712099">
    <property type="protein sequence ID" value="EFO26438.2"/>
    <property type="molecule type" value="Genomic_DNA"/>
</dbReference>
<name>A0A1I7VM57_LOALO</name>
<evidence type="ECO:0000256" key="1">
    <source>
        <dbReference type="SAM" id="MobiDB-lite"/>
    </source>
</evidence>
<dbReference type="CTD" id="9939424"/>
<proteinExistence type="predicted"/>
<dbReference type="RefSeq" id="XP_020303675.1">
    <property type="nucleotide sequence ID" value="XM_020445922.1"/>
</dbReference>
<dbReference type="AlphaFoldDB" id="A0A1I7VM57"/>
<evidence type="ECO:0000259" key="2">
    <source>
        <dbReference type="PROSITE" id="PS50097"/>
    </source>
</evidence>